<accession>A0ABD1XYM6</accession>
<dbReference type="Proteomes" id="UP001605036">
    <property type="component" value="Unassembled WGS sequence"/>
</dbReference>
<reference evidence="1 2" key="1">
    <citation type="submission" date="2024-09" db="EMBL/GenBank/DDBJ databases">
        <title>Chromosome-scale assembly of Riccia fluitans.</title>
        <authorList>
            <person name="Paukszto L."/>
            <person name="Sawicki J."/>
            <person name="Karawczyk K."/>
            <person name="Piernik-Szablinska J."/>
            <person name="Szczecinska M."/>
            <person name="Mazdziarz M."/>
        </authorList>
    </citation>
    <scope>NUCLEOTIDE SEQUENCE [LARGE SCALE GENOMIC DNA]</scope>
    <source>
        <strain evidence="1">Rf_01</strain>
        <tissue evidence="1">Aerial parts of the thallus</tissue>
    </source>
</reference>
<evidence type="ECO:0008006" key="3">
    <source>
        <dbReference type="Google" id="ProtNLM"/>
    </source>
</evidence>
<protein>
    <recommendedName>
        <fullName evidence="3">MutS-like protein</fullName>
    </recommendedName>
</protein>
<evidence type="ECO:0000313" key="1">
    <source>
        <dbReference type="EMBL" id="KAL2614049.1"/>
    </source>
</evidence>
<sequence>MIEVVLVNGIVTALRSCVQKGEFCMRENAAGSSHSRRAKRDGDPKTTNWREDLIKHETGYFDHVAAILGAYQHPIIVVEEAAMRWMGLRVTPAYSLDLLIKDCQLDGIIADLLATGLYERVEQDLNYRLNDPGVKQVPLLRRIDGHYFPDRPLSLWAESVYMLSTTTQLVEVLAPIALNINLVECRFDPVPSVFSVSTQTKLAAGVKILPQLLALSSDFKCPVYIPSIPRFHRCASMFH</sequence>
<name>A0ABD1XYM6_9MARC</name>
<dbReference type="EMBL" id="JBHFFA010000007">
    <property type="protein sequence ID" value="KAL2614049.1"/>
    <property type="molecule type" value="Genomic_DNA"/>
</dbReference>
<comment type="caution">
    <text evidence="1">The sequence shown here is derived from an EMBL/GenBank/DDBJ whole genome shotgun (WGS) entry which is preliminary data.</text>
</comment>
<gene>
    <name evidence="1" type="ORF">R1flu_025741</name>
</gene>
<organism evidence="1 2">
    <name type="scientific">Riccia fluitans</name>
    <dbReference type="NCBI Taxonomy" id="41844"/>
    <lineage>
        <taxon>Eukaryota</taxon>
        <taxon>Viridiplantae</taxon>
        <taxon>Streptophyta</taxon>
        <taxon>Embryophyta</taxon>
        <taxon>Marchantiophyta</taxon>
        <taxon>Marchantiopsida</taxon>
        <taxon>Marchantiidae</taxon>
        <taxon>Marchantiales</taxon>
        <taxon>Ricciaceae</taxon>
        <taxon>Riccia</taxon>
    </lineage>
</organism>
<evidence type="ECO:0000313" key="2">
    <source>
        <dbReference type="Proteomes" id="UP001605036"/>
    </source>
</evidence>
<proteinExistence type="predicted"/>
<keyword evidence="2" id="KW-1185">Reference proteome</keyword>
<dbReference type="AlphaFoldDB" id="A0ABD1XYM6"/>